<reference evidence="4 6" key="2">
    <citation type="submission" date="2013-03" db="EMBL/GenBank/DDBJ databases">
        <title>The Genome Sequence of Enterococcus malodoratus ATCC_43197 (PacBio/Illumina hybrid assembly).</title>
        <authorList>
            <consortium name="The Broad Institute Genomics Platform"/>
            <consortium name="The Broad Institute Genome Sequencing Center for Infectious Disease"/>
            <person name="Earl A."/>
            <person name="Russ C."/>
            <person name="Gilmore M."/>
            <person name="Surin D."/>
            <person name="Walker B."/>
            <person name="Young S."/>
            <person name="Zeng Q."/>
            <person name="Gargeya S."/>
            <person name="Fitzgerald M."/>
            <person name="Haas B."/>
            <person name="Abouelleil A."/>
            <person name="Allen A.W."/>
            <person name="Alvarado L."/>
            <person name="Arachchi H.M."/>
            <person name="Berlin A.M."/>
            <person name="Chapman S.B."/>
            <person name="Gainer-Dewar J."/>
            <person name="Goldberg J."/>
            <person name="Griggs A."/>
            <person name="Gujja S."/>
            <person name="Hansen M."/>
            <person name="Howarth C."/>
            <person name="Imamovic A."/>
            <person name="Ireland A."/>
            <person name="Larimer J."/>
            <person name="McCowan C."/>
            <person name="Murphy C."/>
            <person name="Pearson M."/>
            <person name="Poon T.W."/>
            <person name="Priest M."/>
            <person name="Roberts A."/>
            <person name="Saif S."/>
            <person name="Shea T."/>
            <person name="Sisk P."/>
            <person name="Sykes S."/>
            <person name="Wortman J."/>
            <person name="Nusbaum C."/>
            <person name="Birren B."/>
        </authorList>
    </citation>
    <scope>NUCLEOTIDE SEQUENCE [LARGE SCALE GENOMIC DNA]</scope>
    <source>
        <strain evidence="4 6">ATCC 43197</strain>
    </source>
</reference>
<dbReference type="STRING" id="71451.RV07_GL001370"/>
<dbReference type="AlphaFoldDB" id="R2NUJ4"/>
<evidence type="ECO:0000313" key="5">
    <source>
        <dbReference type="Proteomes" id="UP000013783"/>
    </source>
</evidence>
<evidence type="ECO:0000313" key="4">
    <source>
        <dbReference type="EMBL" id="EOT67539.1"/>
    </source>
</evidence>
<dbReference type="eggNOG" id="COG4886">
    <property type="taxonomic scope" value="Bacteria"/>
</dbReference>
<reference evidence="3 5" key="1">
    <citation type="submission" date="2013-02" db="EMBL/GenBank/DDBJ databases">
        <title>The Genome Sequence of Enterococcus malodoratus ATCC_43197.</title>
        <authorList>
            <consortium name="The Broad Institute Genome Sequencing Platform"/>
            <consortium name="The Broad Institute Genome Sequencing Center for Infectious Disease"/>
            <person name="Earl A.M."/>
            <person name="Gilmore M.S."/>
            <person name="Lebreton F."/>
            <person name="Walker B."/>
            <person name="Young S.K."/>
            <person name="Zeng Q."/>
            <person name="Gargeya S."/>
            <person name="Fitzgerald M."/>
            <person name="Haas B."/>
            <person name="Abouelleil A."/>
            <person name="Alvarado L."/>
            <person name="Arachchi H.M."/>
            <person name="Berlin A.M."/>
            <person name="Chapman S.B."/>
            <person name="Dewar J."/>
            <person name="Goldberg J."/>
            <person name="Griggs A."/>
            <person name="Gujja S."/>
            <person name="Hansen M."/>
            <person name="Howarth C."/>
            <person name="Imamovic A."/>
            <person name="Larimer J."/>
            <person name="McCowan C."/>
            <person name="Murphy C."/>
            <person name="Neiman D."/>
            <person name="Pearson M."/>
            <person name="Priest M."/>
            <person name="Roberts A."/>
            <person name="Saif S."/>
            <person name="Shea T."/>
            <person name="Sisk P."/>
            <person name="Sykes S."/>
            <person name="Wortman J."/>
            <person name="Nusbaum C."/>
            <person name="Birren B."/>
        </authorList>
    </citation>
    <scope>NUCLEOTIDE SEQUENCE [LARGE SCALE GENOMIC DNA]</scope>
    <source>
        <strain evidence="3 5">ATCC 43197</strain>
    </source>
</reference>
<accession>R2NUJ4</accession>
<dbReference type="Proteomes" id="UP000014148">
    <property type="component" value="Unassembled WGS sequence"/>
</dbReference>
<evidence type="ECO:0000259" key="2">
    <source>
        <dbReference type="Pfam" id="PF13731"/>
    </source>
</evidence>
<organism evidence="3 5">
    <name type="scientific">Enterococcus malodoratus ATCC 43197</name>
    <dbReference type="NCBI Taxonomy" id="1158601"/>
    <lineage>
        <taxon>Bacteria</taxon>
        <taxon>Bacillati</taxon>
        <taxon>Bacillota</taxon>
        <taxon>Bacilli</taxon>
        <taxon>Lactobacillales</taxon>
        <taxon>Enterococcaceae</taxon>
        <taxon>Enterococcus</taxon>
    </lineage>
</organism>
<feature type="compositionally biased region" description="Polar residues" evidence="1">
    <location>
        <begin position="365"/>
        <end position="375"/>
    </location>
</feature>
<dbReference type="Proteomes" id="UP000013783">
    <property type="component" value="Unassembled WGS sequence"/>
</dbReference>
<dbReference type="EMBL" id="ASWA01000003">
    <property type="protein sequence ID" value="EOT67539.1"/>
    <property type="molecule type" value="Genomic_DNA"/>
</dbReference>
<evidence type="ECO:0000313" key="3">
    <source>
        <dbReference type="EMBL" id="EOH75712.1"/>
    </source>
</evidence>
<dbReference type="PATRIC" id="fig|1158601.3.peg.2680"/>
<feature type="region of interest" description="Disordered" evidence="1">
    <location>
        <begin position="365"/>
        <end position="384"/>
    </location>
</feature>
<dbReference type="OrthoDB" id="2195046at2"/>
<proteinExistence type="predicted"/>
<protein>
    <recommendedName>
        <fullName evidence="2">WxL domain-containing protein</fullName>
    </recommendedName>
</protein>
<name>R2NUJ4_9ENTE</name>
<sequence length="819" mass="88607">MNKVLKIVMAFLTFLGVVIEVAIGPEVNAAVSVNVPEKDVGIKILAKDGTELSTPLDISADLVEILTYSDGYGYATFSFLSNTSANISKANPLMNDFSIKLPAYSRSTSYPVMNGARTINRYLSNIKITGVNARHIKSFVCQGGNTFNYYTWSQRNSNLPVESTASYSENKVTDLFVKQNDDSYLYDSSFGYTVNGIKYKRLGLGAIELGEQSGNNNATIDRAYTIFSEQGNTNYYYANLHRVKEVFENLSGGLINPPSGYTQNRTSDVTSDPFNYTMSGGSTLPKTYVSGSNIYTYQGWYKGAGNQASIDTTYPPNVSFGSEFDDSKDEVHIVYDVKAARTVTEQYIDESSVFVDPSWNGTSSVPTGSTFTQTPADPKTDSGGADWEYQGWKLSTEPMSAMRPKTTPVSQVINAHTTIQYVYRKKQHTLIERIVDVSDGTTLIGVTPNPNTVSTDDNDTYTKTPTATLTDSSGDDWNYDGWENVTDALGTVNSAATPVSIANVKGNKEIKHHYRLAKTTATLDLTPNPQLVGNGGTVNWTSRLTNTGLTALKDLKLKATSNWASGLSHPTQVTITPAGGSPVNFTVSPGDWTSGFNLTGISIPSSGPNNYAGITFTDTATGAVNQVLPAEIEIDGNMASPMTAENFVRIDDPDEPNLKPTGNAGLINLPDFRFGAVEVKPYAQTKGLDSSSYQAGYNPYIRYMDQESLSGWSLTTKLGQFISGSKTLPTTTTIQLKNGDLKEVQNYNKHNESLSSISSAGNKSIPSDSTTVALTSGATQGVYQLDYSFNDVELDLLAHSGVAGLSYTATMDWTLTTAP</sequence>
<dbReference type="EMBL" id="AJAK01000019">
    <property type="protein sequence ID" value="EOH75712.1"/>
    <property type="molecule type" value="Genomic_DNA"/>
</dbReference>
<dbReference type="InterPro" id="IPR027994">
    <property type="entry name" value="WxL_dom"/>
</dbReference>
<evidence type="ECO:0000313" key="6">
    <source>
        <dbReference type="Proteomes" id="UP000014148"/>
    </source>
</evidence>
<gene>
    <name evidence="4" type="ORF">I585_03060</name>
    <name evidence="3" type="ORF">UAI_02721</name>
</gene>
<comment type="caution">
    <text evidence="3">The sequence shown here is derived from an EMBL/GenBank/DDBJ whole genome shotgun (WGS) entry which is preliminary data.</text>
</comment>
<feature type="domain" description="WxL" evidence="2">
    <location>
        <begin position="640"/>
        <end position="819"/>
    </location>
</feature>
<dbReference type="RefSeq" id="WP_010741522.1">
    <property type="nucleotide sequence ID" value="NZ_KB946251.1"/>
</dbReference>
<evidence type="ECO:0000256" key="1">
    <source>
        <dbReference type="SAM" id="MobiDB-lite"/>
    </source>
</evidence>
<dbReference type="Pfam" id="PF13731">
    <property type="entry name" value="WxL"/>
    <property type="match status" value="1"/>
</dbReference>
<keyword evidence="6" id="KW-1185">Reference proteome</keyword>